<protein>
    <submittedName>
        <fullName evidence="3">Putative transposase</fullName>
    </submittedName>
</protein>
<feature type="domain" description="Cas12f1-like TNB" evidence="2">
    <location>
        <begin position="32"/>
        <end position="100"/>
    </location>
</feature>
<keyword evidence="1" id="KW-0238">DNA-binding</keyword>
<name>A0A2R5EZ06_9BACL</name>
<comment type="caution">
    <text evidence="3">The sequence shown here is derived from an EMBL/GenBank/DDBJ whole genome shotgun (WGS) entry which is preliminary data.</text>
</comment>
<evidence type="ECO:0000313" key="3">
    <source>
        <dbReference type="EMBL" id="GBG10308.1"/>
    </source>
</evidence>
<reference evidence="3 4" key="1">
    <citation type="submission" date="2017-08" db="EMBL/GenBank/DDBJ databases">
        <title>Substantial Increase in Enzyme Production by Combined Drug-Resistance Mutations in Paenibacillus agaridevorans.</title>
        <authorList>
            <person name="Tanaka Y."/>
            <person name="Funane K."/>
            <person name="Hosaka T."/>
            <person name="Shiwa Y."/>
            <person name="Fujita N."/>
            <person name="Miyazaki T."/>
            <person name="Yoshikawa H."/>
            <person name="Murakami K."/>
            <person name="Kasahara K."/>
            <person name="Inaoka T."/>
            <person name="Hiraga Y."/>
            <person name="Ochi K."/>
        </authorList>
    </citation>
    <scope>NUCLEOTIDE SEQUENCE [LARGE SCALE GENOMIC DNA]</scope>
    <source>
        <strain evidence="3 4">T-3040</strain>
    </source>
</reference>
<dbReference type="InterPro" id="IPR010095">
    <property type="entry name" value="Cas12f1-like_TNB"/>
</dbReference>
<dbReference type="NCBIfam" id="NF040570">
    <property type="entry name" value="guided_TnpB"/>
    <property type="match status" value="1"/>
</dbReference>
<dbReference type="NCBIfam" id="TIGR01766">
    <property type="entry name" value="IS200/IS605 family accessory protein TnpB-like domain"/>
    <property type="match status" value="1"/>
</dbReference>
<dbReference type="EMBL" id="BDQX01000314">
    <property type="protein sequence ID" value="GBG10308.1"/>
    <property type="molecule type" value="Genomic_DNA"/>
</dbReference>
<sequence>IRENQTICIEDLRITNMMKNSHLAKHIADASWGEMSRQLHYKAKWYGRTIKEAPAFAPSSQTCHVCGNKHAEVKNLSIRMWTCPVCFTVHDRDRNAAQNIKAMAL</sequence>
<feature type="non-terminal residue" evidence="3">
    <location>
        <position position="1"/>
    </location>
</feature>
<dbReference type="Pfam" id="PF07282">
    <property type="entry name" value="Cas12f1-like_TNB"/>
    <property type="match status" value="1"/>
</dbReference>
<evidence type="ECO:0000259" key="2">
    <source>
        <dbReference type="Pfam" id="PF07282"/>
    </source>
</evidence>
<organism evidence="3 4">
    <name type="scientific">Paenibacillus agaridevorans</name>
    <dbReference type="NCBI Taxonomy" id="171404"/>
    <lineage>
        <taxon>Bacteria</taxon>
        <taxon>Bacillati</taxon>
        <taxon>Bacillota</taxon>
        <taxon>Bacilli</taxon>
        <taxon>Bacillales</taxon>
        <taxon>Paenibacillaceae</taxon>
        <taxon>Paenibacillus</taxon>
    </lineage>
</organism>
<dbReference type="RefSeq" id="WP_146200543.1">
    <property type="nucleotide sequence ID" value="NZ_BDQX01000314.1"/>
</dbReference>
<dbReference type="AlphaFoldDB" id="A0A2R5EZ06"/>
<proteinExistence type="predicted"/>
<gene>
    <name evidence="3" type="ORF">PAT3040_05034</name>
</gene>
<evidence type="ECO:0000313" key="4">
    <source>
        <dbReference type="Proteomes" id="UP000245202"/>
    </source>
</evidence>
<dbReference type="GO" id="GO:0003677">
    <property type="term" value="F:DNA binding"/>
    <property type="evidence" value="ECO:0007669"/>
    <property type="project" value="UniProtKB-KW"/>
</dbReference>
<accession>A0A2R5EZ06</accession>
<dbReference type="Proteomes" id="UP000245202">
    <property type="component" value="Unassembled WGS sequence"/>
</dbReference>
<evidence type="ECO:0000256" key="1">
    <source>
        <dbReference type="ARBA" id="ARBA00023125"/>
    </source>
</evidence>
<keyword evidence="4" id="KW-1185">Reference proteome</keyword>